<dbReference type="Gene3D" id="2.40.170.20">
    <property type="entry name" value="TonB-dependent receptor, beta-barrel domain"/>
    <property type="match status" value="1"/>
</dbReference>
<evidence type="ECO:0000313" key="19">
    <source>
        <dbReference type="EMBL" id="SJZ48716.1"/>
    </source>
</evidence>
<dbReference type="Pfam" id="PF07715">
    <property type="entry name" value="Plug"/>
    <property type="match status" value="1"/>
</dbReference>
<evidence type="ECO:0000256" key="9">
    <source>
        <dbReference type="ARBA" id="ARBA00023065"/>
    </source>
</evidence>
<dbReference type="NCBIfam" id="TIGR01783">
    <property type="entry name" value="TonB-siderophor"/>
    <property type="match status" value="1"/>
</dbReference>
<evidence type="ECO:0000256" key="3">
    <source>
        <dbReference type="ARBA" id="ARBA00022448"/>
    </source>
</evidence>
<evidence type="ECO:0000256" key="8">
    <source>
        <dbReference type="ARBA" id="ARBA00023004"/>
    </source>
</evidence>
<keyword evidence="8" id="KW-0408">Iron</keyword>
<dbReference type="InterPro" id="IPR000531">
    <property type="entry name" value="Beta-barrel_TonB"/>
</dbReference>
<keyword evidence="11 14" id="KW-0472">Membrane</keyword>
<evidence type="ECO:0000256" key="5">
    <source>
        <dbReference type="ARBA" id="ARBA00022496"/>
    </source>
</evidence>
<evidence type="ECO:0000256" key="14">
    <source>
        <dbReference type="PROSITE-ProRule" id="PRU01360"/>
    </source>
</evidence>
<keyword evidence="6 14" id="KW-0812">Transmembrane</keyword>
<dbReference type="PROSITE" id="PS52016">
    <property type="entry name" value="TONB_DEPENDENT_REC_3"/>
    <property type="match status" value="1"/>
</dbReference>
<comment type="similarity">
    <text evidence="2 14 15">Belongs to the TonB-dependent receptor family.</text>
</comment>
<dbReference type="AlphaFoldDB" id="A0A1T4L1Z6"/>
<evidence type="ECO:0000256" key="11">
    <source>
        <dbReference type="ARBA" id="ARBA00023136"/>
    </source>
</evidence>
<proteinExistence type="inferred from homology"/>
<organism evidence="19 20">
    <name type="scientific">Vibrio cincinnatiensis DSM 19608</name>
    <dbReference type="NCBI Taxonomy" id="1123491"/>
    <lineage>
        <taxon>Bacteria</taxon>
        <taxon>Pseudomonadati</taxon>
        <taxon>Pseudomonadota</taxon>
        <taxon>Gammaproteobacteria</taxon>
        <taxon>Vibrionales</taxon>
        <taxon>Vibrionaceae</taxon>
        <taxon>Vibrio</taxon>
    </lineage>
</organism>
<dbReference type="RefSeq" id="WP_078924851.1">
    <property type="nucleotide sequence ID" value="NZ_FUXB01000002.1"/>
</dbReference>
<keyword evidence="10 15" id="KW-0798">TonB box</keyword>
<gene>
    <name evidence="19" type="ORF">SAMN02745782_00441</name>
</gene>
<feature type="chain" id="PRO_5012188242" evidence="16">
    <location>
        <begin position="28"/>
        <end position="717"/>
    </location>
</feature>
<dbReference type="OrthoDB" id="127311at2"/>
<keyword evidence="9" id="KW-0406">Ion transport</keyword>
<dbReference type="InterPro" id="IPR037066">
    <property type="entry name" value="Plug_dom_sf"/>
</dbReference>
<evidence type="ECO:0000313" key="20">
    <source>
        <dbReference type="Proteomes" id="UP000190834"/>
    </source>
</evidence>
<dbReference type="SUPFAM" id="SSF56935">
    <property type="entry name" value="Porins"/>
    <property type="match status" value="1"/>
</dbReference>
<dbReference type="PROSITE" id="PS51257">
    <property type="entry name" value="PROKAR_LIPOPROTEIN"/>
    <property type="match status" value="1"/>
</dbReference>
<dbReference type="GO" id="GO:0009279">
    <property type="term" value="C:cell outer membrane"/>
    <property type="evidence" value="ECO:0007669"/>
    <property type="project" value="UniProtKB-SubCell"/>
</dbReference>
<name>A0A1T4L1Z6_VIBCI</name>
<dbReference type="GO" id="GO:0015891">
    <property type="term" value="P:siderophore transport"/>
    <property type="evidence" value="ECO:0007669"/>
    <property type="project" value="InterPro"/>
</dbReference>
<keyword evidence="3 14" id="KW-0813">Transport</keyword>
<evidence type="ECO:0000256" key="7">
    <source>
        <dbReference type="ARBA" id="ARBA00022729"/>
    </source>
</evidence>
<feature type="domain" description="TonB-dependent receptor-like beta-barrel" evidence="17">
    <location>
        <begin position="231"/>
        <end position="687"/>
    </location>
</feature>
<dbReference type="Proteomes" id="UP000190834">
    <property type="component" value="Unassembled WGS sequence"/>
</dbReference>
<feature type="domain" description="TonB-dependent receptor plug" evidence="18">
    <location>
        <begin position="57"/>
        <end position="159"/>
    </location>
</feature>
<dbReference type="PANTHER" id="PTHR32552">
    <property type="entry name" value="FERRICHROME IRON RECEPTOR-RELATED"/>
    <property type="match status" value="1"/>
</dbReference>
<keyword evidence="5" id="KW-0410">Iron transport</keyword>
<dbReference type="Gene3D" id="2.170.130.10">
    <property type="entry name" value="TonB-dependent receptor, plug domain"/>
    <property type="match status" value="1"/>
</dbReference>
<dbReference type="EMBL" id="FUXB01000002">
    <property type="protein sequence ID" value="SJZ48716.1"/>
    <property type="molecule type" value="Genomic_DNA"/>
</dbReference>
<dbReference type="PANTHER" id="PTHR32552:SF68">
    <property type="entry name" value="FERRICHROME OUTER MEMBRANE TRANSPORTER_PHAGE RECEPTOR"/>
    <property type="match status" value="1"/>
</dbReference>
<dbReference type="GeneID" id="70583342"/>
<keyword evidence="20" id="KW-1185">Reference proteome</keyword>
<evidence type="ECO:0000259" key="17">
    <source>
        <dbReference type="Pfam" id="PF00593"/>
    </source>
</evidence>
<evidence type="ECO:0000259" key="18">
    <source>
        <dbReference type="Pfam" id="PF07715"/>
    </source>
</evidence>
<evidence type="ECO:0000256" key="4">
    <source>
        <dbReference type="ARBA" id="ARBA00022452"/>
    </source>
</evidence>
<dbReference type="InterPro" id="IPR010105">
    <property type="entry name" value="TonB_sidphr_rcpt"/>
</dbReference>
<dbReference type="InterPro" id="IPR012910">
    <property type="entry name" value="Plug_dom"/>
</dbReference>
<reference evidence="20" key="1">
    <citation type="submission" date="2017-02" db="EMBL/GenBank/DDBJ databases">
        <authorList>
            <person name="Varghese N."/>
            <person name="Submissions S."/>
        </authorList>
    </citation>
    <scope>NUCLEOTIDE SEQUENCE [LARGE SCALE GENOMIC DNA]</scope>
    <source>
        <strain evidence="20">DSM 19608</strain>
    </source>
</reference>
<dbReference type="CDD" id="cd01347">
    <property type="entry name" value="ligand_gated_channel"/>
    <property type="match status" value="1"/>
</dbReference>
<evidence type="ECO:0000256" key="12">
    <source>
        <dbReference type="ARBA" id="ARBA00023170"/>
    </source>
</evidence>
<evidence type="ECO:0000256" key="2">
    <source>
        <dbReference type="ARBA" id="ARBA00009810"/>
    </source>
</evidence>
<sequence length="717" mass="79897">MEFNKPISYSPIALAMLACFITPAAFAQEAVSAELETVTILGQTYRNTATKTVLEPEETPQGITVLDGIELEQRGVTSLGQALRYAPGVVTETKGGAVTMYDNYYIRGFQVDQSYYDGLLLQYLKGWNLQPQIDPIAMQQVEIFKGPTSVLYGSMPPGGMVNVIAKSPQKTRHTEVTASTGSRHLKQVTLDTTGAIKEGQAAYRIIAKARKQDGQVDGTEEERYLIAPSLDWQINDNTLLNLNLYYQNDPAMGMNSALPASGMVTSNANGSTSPSTHAGDVNWSQFEREVLMLGYKVQHQLTEQWRVLQNLRYTDASLTQKNTYHLASGFNETSGELSRHIYSTDEDYTGLVIDNQLSGVIPWGSVEHNLLFGLDYQRLKGDSEYKEYATTNAGFYQFNLFNPNNNLLDSSSLSQVYLAKNNISIKQLGAYFQDQARWNRWVWIAGARYDHYESRSQYVDALTTTKANHHEVSYRVGALYQFDSGFAPFINFATSFSPVAGKDSKFDQPFKPEVGEQTEVGVKYQSADMSQQATASLYRIEKKNVVVTDPASANYQDDIQVGKVRSQGVELQARWWILPNWDIAAGYTYADVEVSKDSANGLEGTTPIYVPKHSATLWSTYHQEQGVLSGSRISAGTRYVGEMFMDATNTQGKVPSYTVVDLSLGYDLGQLSDNLQGASVDVMANNLFNKEYYSCYNNVNCWYGAERSIELKVGYQF</sequence>
<evidence type="ECO:0000256" key="1">
    <source>
        <dbReference type="ARBA" id="ARBA00004571"/>
    </source>
</evidence>
<accession>A0A1T4L1Z6</accession>
<keyword evidence="12" id="KW-0675">Receptor</keyword>
<protein>
    <submittedName>
        <fullName evidence="19">Iron complex outermembrane recepter protein</fullName>
    </submittedName>
</protein>
<evidence type="ECO:0000256" key="13">
    <source>
        <dbReference type="ARBA" id="ARBA00023237"/>
    </source>
</evidence>
<keyword evidence="4 14" id="KW-1134">Transmembrane beta strand</keyword>
<dbReference type="GO" id="GO:0015344">
    <property type="term" value="F:siderophore uptake transmembrane transporter activity"/>
    <property type="evidence" value="ECO:0007669"/>
    <property type="project" value="TreeGrafter"/>
</dbReference>
<keyword evidence="7 16" id="KW-0732">Signal</keyword>
<evidence type="ECO:0000256" key="10">
    <source>
        <dbReference type="ARBA" id="ARBA00023077"/>
    </source>
</evidence>
<dbReference type="InterPro" id="IPR036942">
    <property type="entry name" value="Beta-barrel_TonB_sf"/>
</dbReference>
<evidence type="ECO:0000256" key="6">
    <source>
        <dbReference type="ARBA" id="ARBA00022692"/>
    </source>
</evidence>
<feature type="signal peptide" evidence="16">
    <location>
        <begin position="1"/>
        <end position="27"/>
    </location>
</feature>
<evidence type="ECO:0000256" key="15">
    <source>
        <dbReference type="RuleBase" id="RU003357"/>
    </source>
</evidence>
<dbReference type="Pfam" id="PF00593">
    <property type="entry name" value="TonB_dep_Rec_b-barrel"/>
    <property type="match status" value="1"/>
</dbReference>
<dbReference type="GO" id="GO:0038023">
    <property type="term" value="F:signaling receptor activity"/>
    <property type="evidence" value="ECO:0007669"/>
    <property type="project" value="InterPro"/>
</dbReference>
<dbReference type="STRING" id="1123491.SAMN02745782_00441"/>
<evidence type="ECO:0000256" key="16">
    <source>
        <dbReference type="SAM" id="SignalP"/>
    </source>
</evidence>
<comment type="subcellular location">
    <subcellularLocation>
        <location evidence="1 14">Cell outer membrane</location>
        <topology evidence="1 14">Multi-pass membrane protein</topology>
    </subcellularLocation>
</comment>
<keyword evidence="13 14" id="KW-0998">Cell outer membrane</keyword>
<dbReference type="InterPro" id="IPR039426">
    <property type="entry name" value="TonB-dep_rcpt-like"/>
</dbReference>